<evidence type="ECO:0000313" key="1">
    <source>
        <dbReference type="EMBL" id="PRX46705.1"/>
    </source>
</evidence>
<name>A0A2T0LSW6_9PSEU</name>
<proteinExistence type="predicted"/>
<reference evidence="1 2" key="1">
    <citation type="submission" date="2018-03" db="EMBL/GenBank/DDBJ databases">
        <title>Genomic Encyclopedia of Type Strains, Phase III (KMG-III): the genomes of soil and plant-associated and newly described type strains.</title>
        <authorList>
            <person name="Whitman W."/>
        </authorList>
    </citation>
    <scope>NUCLEOTIDE SEQUENCE [LARGE SCALE GENOMIC DNA]</scope>
    <source>
        <strain evidence="1 2">CGMCC 4.7125</strain>
    </source>
</reference>
<dbReference type="Proteomes" id="UP000238362">
    <property type="component" value="Unassembled WGS sequence"/>
</dbReference>
<accession>A0A2T0LSW6</accession>
<dbReference type="AlphaFoldDB" id="A0A2T0LSW6"/>
<keyword evidence="2" id="KW-1185">Reference proteome</keyword>
<sequence>MLAGTGMLSEVAQVLAGDGWRVVLPCRRYSPLPAPEELISASAPPGRASHARPDAFPDPGKAVWVEAHWDRPRELARKTEKVLTAPAGLLVAWVHETYRRSVLGAVEPLLASAAPVVEVRALADLGRIPDEPDPLLVGHPTQQVLLGSVSEQDPRRPLAHDEIVDGVLVAVRRALAGRHSSLHQVGQRRGLPVR</sequence>
<evidence type="ECO:0000313" key="2">
    <source>
        <dbReference type="Proteomes" id="UP000238362"/>
    </source>
</evidence>
<dbReference type="EMBL" id="PVNH01000007">
    <property type="protein sequence ID" value="PRX46705.1"/>
    <property type="molecule type" value="Genomic_DNA"/>
</dbReference>
<protein>
    <submittedName>
        <fullName evidence="1">Uncharacterized protein</fullName>
    </submittedName>
</protein>
<organism evidence="1 2">
    <name type="scientific">Prauserella shujinwangii</name>
    <dbReference type="NCBI Taxonomy" id="1453103"/>
    <lineage>
        <taxon>Bacteria</taxon>
        <taxon>Bacillati</taxon>
        <taxon>Actinomycetota</taxon>
        <taxon>Actinomycetes</taxon>
        <taxon>Pseudonocardiales</taxon>
        <taxon>Pseudonocardiaceae</taxon>
        <taxon>Prauserella</taxon>
    </lineage>
</organism>
<gene>
    <name evidence="1" type="ORF">B0I33_107283</name>
</gene>
<comment type="caution">
    <text evidence="1">The sequence shown here is derived from an EMBL/GenBank/DDBJ whole genome shotgun (WGS) entry which is preliminary data.</text>
</comment>